<dbReference type="OrthoDB" id="2094832at2759"/>
<comment type="pathway">
    <text evidence="1">Secondary metabolite biosynthesis.</text>
</comment>
<evidence type="ECO:0000256" key="2">
    <source>
        <dbReference type="ARBA" id="ARBA00022679"/>
    </source>
</evidence>
<organism evidence="5 6">
    <name type="scientific">Gymnopus androsaceus JB14</name>
    <dbReference type="NCBI Taxonomy" id="1447944"/>
    <lineage>
        <taxon>Eukaryota</taxon>
        <taxon>Fungi</taxon>
        <taxon>Dikarya</taxon>
        <taxon>Basidiomycota</taxon>
        <taxon>Agaricomycotina</taxon>
        <taxon>Agaricomycetes</taxon>
        <taxon>Agaricomycetidae</taxon>
        <taxon>Agaricales</taxon>
        <taxon>Marasmiineae</taxon>
        <taxon>Omphalotaceae</taxon>
        <taxon>Gymnopus</taxon>
    </lineage>
</organism>
<dbReference type="PANTHER" id="PTHR35897:SF1">
    <property type="entry name" value="METHYLTRANSFERASE AUSD"/>
    <property type="match status" value="1"/>
</dbReference>
<evidence type="ECO:0000313" key="5">
    <source>
        <dbReference type="EMBL" id="KAE9408308.1"/>
    </source>
</evidence>
<proteinExistence type="inferred from homology"/>
<protein>
    <recommendedName>
        <fullName evidence="7">Methyltransferase domain-containing protein</fullName>
    </recommendedName>
</protein>
<evidence type="ECO:0000313" key="6">
    <source>
        <dbReference type="Proteomes" id="UP000799118"/>
    </source>
</evidence>
<dbReference type="InterPro" id="IPR051654">
    <property type="entry name" value="Meroterpenoid_MTases"/>
</dbReference>
<evidence type="ECO:0000256" key="4">
    <source>
        <dbReference type="ARBA" id="ARBA00038314"/>
    </source>
</evidence>
<evidence type="ECO:0008006" key="7">
    <source>
        <dbReference type="Google" id="ProtNLM"/>
    </source>
</evidence>
<keyword evidence="2" id="KW-0808">Transferase</keyword>
<dbReference type="EMBL" id="ML769391">
    <property type="protein sequence ID" value="KAE9408308.1"/>
    <property type="molecule type" value="Genomic_DNA"/>
</dbReference>
<sequence length="290" mass="33209">MALVKNTVLPDKFTLNADESSFYRKHTGIQDEGKLKEHITQVAERAFEVYPYVCLRIFGFLRFRILRSPGYKRLLELGSTRQNALFLDLGCCFGNDIRKAIEDGFPAENIIGSDLQADFWRFGHDLFKSNPSTFSVAFIPGDVFDGSFISLQPPLKIIPPEESISLHSLVQADVKSLNPLRGHLSAIHTSAFFHLFRKDEQVIIGKKLLYLLSPLPGSIIFGSQVGAHEPQEVVNQTKGMLRYKHSPKSWKDMWEQEVFDTEEKRVFQVEAGFGDDHEEGYWLWWIVTRL</sequence>
<keyword evidence="6" id="KW-1185">Reference proteome</keyword>
<dbReference type="PANTHER" id="PTHR35897">
    <property type="entry name" value="METHYLTRANSFERASE AUSD"/>
    <property type="match status" value="1"/>
</dbReference>
<name>A0A6A4IGB2_9AGAR</name>
<dbReference type="AlphaFoldDB" id="A0A6A4IGB2"/>
<comment type="similarity">
    <text evidence="4">Belongs to the class I-like SAM-binding methyltransferase superfamily.</text>
</comment>
<dbReference type="Proteomes" id="UP000799118">
    <property type="component" value="Unassembled WGS sequence"/>
</dbReference>
<keyword evidence="3" id="KW-0949">S-adenosyl-L-methionine</keyword>
<dbReference type="GO" id="GO:0016740">
    <property type="term" value="F:transferase activity"/>
    <property type="evidence" value="ECO:0007669"/>
    <property type="project" value="UniProtKB-KW"/>
</dbReference>
<accession>A0A6A4IGB2</accession>
<dbReference type="SUPFAM" id="SSF53335">
    <property type="entry name" value="S-adenosyl-L-methionine-dependent methyltransferases"/>
    <property type="match status" value="1"/>
</dbReference>
<dbReference type="Gene3D" id="3.40.50.150">
    <property type="entry name" value="Vaccinia Virus protein VP39"/>
    <property type="match status" value="1"/>
</dbReference>
<reference evidence="5" key="1">
    <citation type="journal article" date="2019" name="Environ. Microbiol.">
        <title>Fungal ecological strategies reflected in gene transcription - a case study of two litter decomposers.</title>
        <authorList>
            <person name="Barbi F."/>
            <person name="Kohler A."/>
            <person name="Barry K."/>
            <person name="Baskaran P."/>
            <person name="Daum C."/>
            <person name="Fauchery L."/>
            <person name="Ihrmark K."/>
            <person name="Kuo A."/>
            <person name="LaButti K."/>
            <person name="Lipzen A."/>
            <person name="Morin E."/>
            <person name="Grigoriev I.V."/>
            <person name="Henrissat B."/>
            <person name="Lindahl B."/>
            <person name="Martin F."/>
        </authorList>
    </citation>
    <scope>NUCLEOTIDE SEQUENCE</scope>
    <source>
        <strain evidence="5">JB14</strain>
    </source>
</reference>
<evidence type="ECO:0000256" key="3">
    <source>
        <dbReference type="ARBA" id="ARBA00022691"/>
    </source>
</evidence>
<evidence type="ECO:0000256" key="1">
    <source>
        <dbReference type="ARBA" id="ARBA00005179"/>
    </source>
</evidence>
<gene>
    <name evidence="5" type="ORF">BT96DRAFT_849458</name>
</gene>
<dbReference type="InterPro" id="IPR029063">
    <property type="entry name" value="SAM-dependent_MTases_sf"/>
</dbReference>